<dbReference type="PROSITE" id="PS50042">
    <property type="entry name" value="CNMP_BINDING_3"/>
    <property type="match status" value="1"/>
</dbReference>
<dbReference type="Proteomes" id="UP000885779">
    <property type="component" value="Unassembled WGS sequence"/>
</dbReference>
<accession>A0A7V4U294</accession>
<dbReference type="Pfam" id="PF14332">
    <property type="entry name" value="DUF4388"/>
    <property type="match status" value="1"/>
</dbReference>
<dbReference type="InterPro" id="IPR000595">
    <property type="entry name" value="cNMP-bd_dom"/>
</dbReference>
<dbReference type="Pfam" id="PF00027">
    <property type="entry name" value="cNMP_binding"/>
    <property type="match status" value="1"/>
</dbReference>
<evidence type="ECO:0000313" key="3">
    <source>
        <dbReference type="EMBL" id="HGY56756.1"/>
    </source>
</evidence>
<dbReference type="SMART" id="SM00100">
    <property type="entry name" value="cNMP"/>
    <property type="match status" value="1"/>
</dbReference>
<gene>
    <name evidence="3" type="ORF">ENK44_13705</name>
</gene>
<evidence type="ECO:0000259" key="2">
    <source>
        <dbReference type="PROSITE" id="PS50042"/>
    </source>
</evidence>
<feature type="compositionally biased region" description="Acidic residues" evidence="1">
    <location>
        <begin position="257"/>
        <end position="276"/>
    </location>
</feature>
<dbReference type="PROSITE" id="PS00889">
    <property type="entry name" value="CNMP_BINDING_2"/>
    <property type="match status" value="1"/>
</dbReference>
<dbReference type="PRINTS" id="PR00103">
    <property type="entry name" value="CAMPKINASE"/>
</dbReference>
<dbReference type="PANTHER" id="PTHR23011">
    <property type="entry name" value="CYCLIC NUCLEOTIDE-BINDING DOMAIN CONTAINING PROTEIN"/>
    <property type="match status" value="1"/>
</dbReference>
<dbReference type="EMBL" id="DRQG01000128">
    <property type="protein sequence ID" value="HGY56756.1"/>
    <property type="molecule type" value="Genomic_DNA"/>
</dbReference>
<comment type="caution">
    <text evidence="3">The sequence shown here is derived from an EMBL/GenBank/DDBJ whole genome shotgun (WGS) entry which is preliminary data.</text>
</comment>
<dbReference type="InterPro" id="IPR014710">
    <property type="entry name" value="RmlC-like_jellyroll"/>
</dbReference>
<dbReference type="InterPro" id="IPR018488">
    <property type="entry name" value="cNMP-bd_CS"/>
</dbReference>
<feature type="compositionally biased region" description="Basic and acidic residues" evidence="1">
    <location>
        <begin position="284"/>
        <end position="321"/>
    </location>
</feature>
<dbReference type="SUPFAM" id="SSF51206">
    <property type="entry name" value="cAMP-binding domain-like"/>
    <property type="match status" value="1"/>
</dbReference>
<feature type="region of interest" description="Disordered" evidence="1">
    <location>
        <begin position="235"/>
        <end position="329"/>
    </location>
</feature>
<name>A0A7V4U294_CALAY</name>
<reference evidence="3" key="1">
    <citation type="journal article" date="2020" name="mSystems">
        <title>Genome- and Community-Level Interaction Insights into Carbon Utilization and Element Cycling Functions of Hydrothermarchaeota in Hydrothermal Sediment.</title>
        <authorList>
            <person name="Zhou Z."/>
            <person name="Liu Y."/>
            <person name="Xu W."/>
            <person name="Pan J."/>
            <person name="Luo Z.H."/>
            <person name="Li M."/>
        </authorList>
    </citation>
    <scope>NUCLEOTIDE SEQUENCE [LARGE SCALE GENOMIC DNA]</scope>
    <source>
        <strain evidence="3">HyVt-577</strain>
    </source>
</reference>
<dbReference type="PANTHER" id="PTHR23011:SF28">
    <property type="entry name" value="CYCLIC NUCLEOTIDE-BINDING DOMAIN CONTAINING PROTEIN"/>
    <property type="match status" value="1"/>
</dbReference>
<dbReference type="PROSITE" id="PS00888">
    <property type="entry name" value="CNMP_BINDING_1"/>
    <property type="match status" value="1"/>
</dbReference>
<dbReference type="CDD" id="cd00038">
    <property type="entry name" value="CAP_ED"/>
    <property type="match status" value="1"/>
</dbReference>
<feature type="domain" description="Cyclic nucleotide-binding" evidence="2">
    <location>
        <begin position="14"/>
        <end position="134"/>
    </location>
</feature>
<proteinExistence type="predicted"/>
<dbReference type="InterPro" id="IPR025497">
    <property type="entry name" value="PatA-like_N"/>
</dbReference>
<evidence type="ECO:0000256" key="1">
    <source>
        <dbReference type="SAM" id="MobiDB-lite"/>
    </source>
</evidence>
<dbReference type="InterPro" id="IPR018490">
    <property type="entry name" value="cNMP-bd_dom_sf"/>
</dbReference>
<dbReference type="AlphaFoldDB" id="A0A7V4U294"/>
<protein>
    <submittedName>
        <fullName evidence="3">Cyclic nucleotide-binding domain-containing protein</fullName>
    </submittedName>
</protein>
<sequence>MEEIQLQNLKKIPLFFDAANKVLALIAERLETVRYSKGETIIREGDPGDAFYIILRGKVRISAAIDENDEIILSYLSDGDYFGEMALLTDDVRSATVTAEEDLELLKLQKEDFKQLVSSNAEITLSLTHMLSERLKAANKIREERERYFKQKIMPSGDLKAFDVISLLRFAEENSLSGKLTLKHDQDVAIFYYEKGQLFSLDFQNKEEDEALDIILQWEEGQFVIEPRLYELESQKDDAAEESGMSGEETAAAHEEEREEDTSAAETPPEIEEPADEVQPAPHVPEESHGDLSEADKTEIGDAVEKPAEETASEPEPKPAEEEALPEEPAKIVQSYLSEKLSEFIRLIGTRDLQTALNQSYDQFAPYFAELSDFKLQAMPEVHIEIASANGWKEKHTMLLAILLRHLVRYMDREVFGMDFWSPLSKDDAINRWLSRQGFFEYYDHADDFIRDL</sequence>
<organism evidence="3">
    <name type="scientific">Caldithrix abyssi</name>
    <dbReference type="NCBI Taxonomy" id="187145"/>
    <lineage>
        <taxon>Bacteria</taxon>
        <taxon>Pseudomonadati</taxon>
        <taxon>Calditrichota</taxon>
        <taxon>Calditrichia</taxon>
        <taxon>Calditrichales</taxon>
        <taxon>Calditrichaceae</taxon>
        <taxon>Caldithrix</taxon>
    </lineage>
</organism>
<dbReference type="Gene3D" id="2.60.120.10">
    <property type="entry name" value="Jelly Rolls"/>
    <property type="match status" value="1"/>
</dbReference>